<feature type="transmembrane region" description="Helical" evidence="2">
    <location>
        <begin position="64"/>
        <end position="83"/>
    </location>
</feature>
<protein>
    <recommendedName>
        <fullName evidence="5">TLC domain-containing protein</fullName>
    </recommendedName>
</protein>
<sequence length="388" mass="42815">MDANLAVDLFWISATVNASTALFFAWRGLAGWATGRFAREAADGSWRRSLFVLQDEKPWCLARFSLILVQSFVLCFAAFALLLQGDVLQNPFLGLTTSGRTCFAINIGCYMYLLIQDALLQRHLPNYYITFMHHLVAAVVYLVFLEYRQNALSGTVGLFFAAAAPFFELSDLLKELHVEQHRSACGVSFFLSGLFALVFRLLLPTGFVVYSYVVDSPFTMDILVMSCYFLSLVFFGMLNLWFVYSAGNSLRAHYRSRSAWLYMRPLQLGKPHGLDVRQARSSNTAASFTQASFTAKRNDLNLLAPCSNTNLASNTLTAGNLTNSGKDYHKMDIAAFFNTLGTAPSSECQSPLNNTPGSIELQAGLNQAQDTPTSAAASESEATILSEV</sequence>
<dbReference type="Proteomes" id="UP000887568">
    <property type="component" value="Unplaced"/>
</dbReference>
<keyword evidence="4" id="KW-1185">Reference proteome</keyword>
<reference evidence="3" key="1">
    <citation type="submission" date="2022-11" db="UniProtKB">
        <authorList>
            <consortium name="EnsemblMetazoa"/>
        </authorList>
    </citation>
    <scope>IDENTIFICATION</scope>
</reference>
<feature type="transmembrane region" description="Helical" evidence="2">
    <location>
        <begin position="189"/>
        <end position="210"/>
    </location>
</feature>
<dbReference type="EnsemblMetazoa" id="XM_038214113.1">
    <property type="protein sequence ID" value="XP_038070041.1"/>
    <property type="gene ID" value="LOC119739255"/>
</dbReference>
<evidence type="ECO:0000256" key="1">
    <source>
        <dbReference type="SAM" id="MobiDB-lite"/>
    </source>
</evidence>
<feature type="transmembrane region" description="Helical" evidence="2">
    <location>
        <begin position="222"/>
        <end position="247"/>
    </location>
</feature>
<feature type="transmembrane region" description="Helical" evidence="2">
    <location>
        <begin position="6"/>
        <end position="26"/>
    </location>
</feature>
<keyword evidence="2" id="KW-1133">Transmembrane helix</keyword>
<dbReference type="AlphaFoldDB" id="A0A914B3F8"/>
<organism evidence="3 4">
    <name type="scientific">Patiria miniata</name>
    <name type="common">Bat star</name>
    <name type="synonym">Asterina miniata</name>
    <dbReference type="NCBI Taxonomy" id="46514"/>
    <lineage>
        <taxon>Eukaryota</taxon>
        <taxon>Metazoa</taxon>
        <taxon>Echinodermata</taxon>
        <taxon>Eleutherozoa</taxon>
        <taxon>Asterozoa</taxon>
        <taxon>Asteroidea</taxon>
        <taxon>Valvatacea</taxon>
        <taxon>Valvatida</taxon>
        <taxon>Asterinidae</taxon>
        <taxon>Patiria</taxon>
    </lineage>
</organism>
<accession>A0A914B3F8</accession>
<evidence type="ECO:0000313" key="4">
    <source>
        <dbReference type="Proteomes" id="UP000887568"/>
    </source>
</evidence>
<evidence type="ECO:0000256" key="2">
    <source>
        <dbReference type="SAM" id="Phobius"/>
    </source>
</evidence>
<evidence type="ECO:0000313" key="3">
    <source>
        <dbReference type="EnsemblMetazoa" id="XP_038070041.1"/>
    </source>
</evidence>
<proteinExistence type="predicted"/>
<feature type="transmembrane region" description="Helical" evidence="2">
    <location>
        <begin position="95"/>
        <end position="115"/>
    </location>
</feature>
<feature type="region of interest" description="Disordered" evidence="1">
    <location>
        <begin position="369"/>
        <end position="388"/>
    </location>
</feature>
<dbReference type="GeneID" id="119739255"/>
<keyword evidence="2" id="KW-0812">Transmembrane</keyword>
<name>A0A914B3F8_PATMI</name>
<dbReference type="OrthoDB" id="5978373at2759"/>
<feature type="transmembrane region" description="Helical" evidence="2">
    <location>
        <begin position="151"/>
        <end position="169"/>
    </location>
</feature>
<feature type="transmembrane region" description="Helical" evidence="2">
    <location>
        <begin position="127"/>
        <end position="145"/>
    </location>
</feature>
<evidence type="ECO:0008006" key="5">
    <source>
        <dbReference type="Google" id="ProtNLM"/>
    </source>
</evidence>
<keyword evidence="2" id="KW-0472">Membrane</keyword>
<dbReference type="RefSeq" id="XP_038070041.1">
    <property type="nucleotide sequence ID" value="XM_038214113.1"/>
</dbReference>
<dbReference type="OMA" id="INIGCYM"/>